<evidence type="ECO:0000256" key="1">
    <source>
        <dbReference type="ARBA" id="ARBA00008609"/>
    </source>
</evidence>
<dbReference type="Gene3D" id="3.50.50.60">
    <property type="entry name" value="FAD/NAD(P)-binding domain"/>
    <property type="match status" value="1"/>
</dbReference>
<dbReference type="Pfam" id="PF01571">
    <property type="entry name" value="GCV_T"/>
    <property type="match status" value="1"/>
</dbReference>
<dbReference type="InterPro" id="IPR028896">
    <property type="entry name" value="GcvT/YgfZ/DmdA"/>
</dbReference>
<name>A0A6J6EKE9_9ZZZZ</name>
<dbReference type="InterPro" id="IPR023753">
    <property type="entry name" value="FAD/NAD-binding_dom"/>
</dbReference>
<keyword evidence="2" id="KW-0560">Oxidoreductase</keyword>
<dbReference type="GO" id="GO:0016491">
    <property type="term" value="F:oxidoreductase activity"/>
    <property type="evidence" value="ECO:0007669"/>
    <property type="project" value="UniProtKB-KW"/>
</dbReference>
<proteinExistence type="inferred from homology"/>
<dbReference type="SUPFAM" id="SSF103025">
    <property type="entry name" value="Folate-binding domain"/>
    <property type="match status" value="1"/>
</dbReference>
<dbReference type="SUPFAM" id="SSF51905">
    <property type="entry name" value="FAD/NAD(P)-binding domain"/>
    <property type="match status" value="1"/>
</dbReference>
<dbReference type="InterPro" id="IPR013977">
    <property type="entry name" value="GcvT_C"/>
</dbReference>
<feature type="domain" description="Aminomethyltransferase C-terminal" evidence="5">
    <location>
        <begin position="803"/>
        <end position="889"/>
    </location>
</feature>
<evidence type="ECO:0000259" key="5">
    <source>
        <dbReference type="Pfam" id="PF08669"/>
    </source>
</evidence>
<dbReference type="Pfam" id="PF13510">
    <property type="entry name" value="Fer2_4"/>
    <property type="match status" value="1"/>
</dbReference>
<dbReference type="PRINTS" id="PR00469">
    <property type="entry name" value="PNDRDTASEII"/>
</dbReference>
<dbReference type="EMBL" id="CAEZTU010000020">
    <property type="protein sequence ID" value="CAB4577061.1"/>
    <property type="molecule type" value="Genomic_DNA"/>
</dbReference>
<dbReference type="Gene3D" id="3.30.1360.120">
    <property type="entry name" value="Probable tRNA modification gtpase trme, domain 1"/>
    <property type="match status" value="1"/>
</dbReference>
<protein>
    <submittedName>
        <fullName evidence="7">Unannotated protein</fullName>
    </submittedName>
</protein>
<evidence type="ECO:0000259" key="3">
    <source>
        <dbReference type="Pfam" id="PF01571"/>
    </source>
</evidence>
<comment type="similarity">
    <text evidence="1">Belongs to the GcvT family.</text>
</comment>
<evidence type="ECO:0000256" key="2">
    <source>
        <dbReference type="ARBA" id="ARBA00023002"/>
    </source>
</evidence>
<evidence type="ECO:0000259" key="4">
    <source>
        <dbReference type="Pfam" id="PF07992"/>
    </source>
</evidence>
<feature type="domain" description="GCVT N-terminal" evidence="3">
    <location>
        <begin position="512"/>
        <end position="783"/>
    </location>
</feature>
<evidence type="ECO:0000259" key="6">
    <source>
        <dbReference type="Pfam" id="PF17806"/>
    </source>
</evidence>
<organism evidence="7">
    <name type="scientific">freshwater metagenome</name>
    <dbReference type="NCBI Taxonomy" id="449393"/>
    <lineage>
        <taxon>unclassified sequences</taxon>
        <taxon>metagenomes</taxon>
        <taxon>ecological metagenomes</taxon>
    </lineage>
</organism>
<feature type="domain" description="FAD/NAD(P)-binding" evidence="4">
    <location>
        <begin position="107"/>
        <end position="365"/>
    </location>
</feature>
<sequence length="897" mass="98601">MSTVQFTFDGVSYHGNKGEPLSAALLRNGIKVVTESSYRFRPRGVFGLGYEEPCAMVQIDSGSGEPMVPATRIELVDGLVVRSLAGVGDLPIQPDKARYDKTFKHVDVLVIGAGTSGLKAAQKAAQSGKSVIILDDQFEVGGHQKDLNEKIDTSLLKSLKKENVTHLQRTTAIGLYDQNYVVAVERRSDHLSSSITPDFARMRTWHIRAKKIVLATGAFQRILVFPNNDRPGIMLSHAAATYLHKYRVGTFKQSVVVTVDDFGYEDALRIKKSGVKVLAVVDIRNKVSGKLIDKVKKSGIEVILSSTVVDTSADQTGALNSVFVAQTNLDGKVVGAKREITADLLAVSGGWTPTVHLATYLNLKPIWNKKIAAFVMPNLPSNISATGYANGEFTKVENLPARFFGLIPEGEDAKVSYIDLQRDANVRDLRRAVGAGLTSVEHIKRYTTIGTAHDQGKTSGTTTMGLLAQLINKEPHEVGTLTFRPPYIGVPFSALAGRDLGILSDPIRTTPIHSSHLKAKAPMEDVGQWKRPWYFPIEKENMHDAVIRECRSTREDVAVMDASTLGKIDIQGPDAGIFLDRIYTNMFSTLKVGSSRYGLMCGVDGMVFDDGVTTRISENRFLMTTTTGGAAKVLDWLEEWLQTEWPDLNVYCTSVTEHWSTVAIVGPKSRSLLAKLAPNLDVSNENFPFMENRYAEVAGIPARIARISFSGELAYEINIEAWYGLHIWQEVMRVGKQFNIAAYGTETMHVLRAEKGFVIVGQETDGTQTPQDLAMDWIVSKKKDFIGKRSFTRSDTARPGRHQLVGLLPLDTKELVPEGCYIVNEGESNKQGKIPHIGYVTSSYTSAALGRTFALAMIADGFKKIGSFAEVPIGKKTARVEIVDSVFFDKENTRRDG</sequence>
<dbReference type="Pfam" id="PF08669">
    <property type="entry name" value="GCV_T_C"/>
    <property type="match status" value="1"/>
</dbReference>
<dbReference type="PANTHER" id="PTHR43757">
    <property type="entry name" value="AMINOMETHYLTRANSFERASE"/>
    <property type="match status" value="1"/>
</dbReference>
<dbReference type="PANTHER" id="PTHR43757:SF2">
    <property type="entry name" value="AMINOMETHYLTRANSFERASE, MITOCHONDRIAL"/>
    <property type="match status" value="1"/>
</dbReference>
<accession>A0A6J6EKE9</accession>
<gene>
    <name evidence="7" type="ORF">UFOPK1740_00640</name>
</gene>
<dbReference type="InterPro" id="IPR029043">
    <property type="entry name" value="GcvT/YgfZ_C"/>
</dbReference>
<dbReference type="InterPro" id="IPR006222">
    <property type="entry name" value="GCVT_N"/>
</dbReference>
<dbReference type="AlphaFoldDB" id="A0A6J6EKE9"/>
<dbReference type="InterPro" id="IPR036188">
    <property type="entry name" value="FAD/NAD-bd_sf"/>
</dbReference>
<evidence type="ECO:0000313" key="7">
    <source>
        <dbReference type="EMBL" id="CAB4577061.1"/>
    </source>
</evidence>
<dbReference type="InterPro" id="IPR041117">
    <property type="entry name" value="SoxA_A3"/>
</dbReference>
<dbReference type="PRINTS" id="PR00368">
    <property type="entry name" value="FADPNR"/>
</dbReference>
<dbReference type="GO" id="GO:0005739">
    <property type="term" value="C:mitochondrion"/>
    <property type="evidence" value="ECO:0007669"/>
    <property type="project" value="TreeGrafter"/>
</dbReference>
<dbReference type="InterPro" id="IPR027266">
    <property type="entry name" value="TrmE/GcvT-like"/>
</dbReference>
<dbReference type="InterPro" id="IPR042204">
    <property type="entry name" value="2Fe-2S-bd_N"/>
</dbReference>
<dbReference type="Pfam" id="PF07992">
    <property type="entry name" value="Pyr_redox_2"/>
    <property type="match status" value="1"/>
</dbReference>
<reference evidence="7" key="1">
    <citation type="submission" date="2020-05" db="EMBL/GenBank/DDBJ databases">
        <authorList>
            <person name="Chiriac C."/>
            <person name="Salcher M."/>
            <person name="Ghai R."/>
            <person name="Kavagutti S V."/>
        </authorList>
    </citation>
    <scope>NUCLEOTIDE SEQUENCE</scope>
</reference>
<feature type="domain" description="SoxA A3" evidence="6">
    <location>
        <begin position="416"/>
        <end position="498"/>
    </location>
</feature>
<dbReference type="SUPFAM" id="SSF101790">
    <property type="entry name" value="Aminomethyltransferase beta-barrel domain"/>
    <property type="match status" value="1"/>
</dbReference>
<dbReference type="Pfam" id="PF17806">
    <property type="entry name" value="SO_alpha_A3"/>
    <property type="match status" value="1"/>
</dbReference>
<dbReference type="Gene3D" id="3.10.20.440">
    <property type="entry name" value="2Fe-2S iron-sulphur cluster binding domain, sarcosine oxidase, alpha subunit, N-terminal domain"/>
    <property type="match status" value="1"/>
</dbReference>